<proteinExistence type="predicted"/>
<dbReference type="Pfam" id="PF01425">
    <property type="entry name" value="Amidase"/>
    <property type="match status" value="1"/>
</dbReference>
<keyword evidence="2" id="KW-0808">Transferase</keyword>
<dbReference type="EMBL" id="CZRL01000082">
    <property type="protein sequence ID" value="CUS52491.1"/>
    <property type="molecule type" value="Genomic_DNA"/>
</dbReference>
<dbReference type="PANTHER" id="PTHR11895:SF151">
    <property type="entry name" value="GLUTAMYL-TRNA(GLN) AMIDOTRANSFERASE SUBUNIT A"/>
    <property type="match status" value="1"/>
</dbReference>
<reference evidence="2" key="1">
    <citation type="submission" date="2015-10" db="EMBL/GenBank/DDBJ databases">
        <authorList>
            <person name="Gilbert D.G."/>
        </authorList>
    </citation>
    <scope>NUCLEOTIDE SEQUENCE</scope>
</reference>
<dbReference type="GO" id="GO:0050566">
    <property type="term" value="F:asparaginyl-tRNA synthase (glutamine-hydrolyzing) activity"/>
    <property type="evidence" value="ECO:0007669"/>
    <property type="project" value="UniProtKB-EC"/>
</dbReference>
<dbReference type="PANTHER" id="PTHR11895">
    <property type="entry name" value="TRANSAMIDASE"/>
    <property type="match status" value="1"/>
</dbReference>
<dbReference type="EC" id="6.3.5.6" evidence="2"/>
<sequence>MTADVLPVLPLTEVSELLARCKVSPVELTQSCLGRIESANDQVNALVFVDPETAIVQATQAQQRYTLRRPLGLLDGLPIVVKDNIAVSGWPMTNGLAVQRTSSADADIVSRLRRQGVVILGSANMDEGALAADGVNPHHGRIMNPAYPGYSSGGSSSGSAAAVAAGFCSAALGTDTLGSVRLPAAYCGLVGFKPSHGRLSTAGIISLLPELDAVGPITRSVADVVHLMTEISGWIVSIQQFPLGRLRWGVPDSFSEEELDVDVQVPFESALADLSAVVRPQAVTFRHWDPGTLRRSGLLLAEHHAACHWTDPSSAYSARLKSMLQYARGASADRLARAQTCILESKSDLIACFSEVDVILMPTAPQTAFASDTSAPVNQADYTALANAAGCPSISIPCLTPEGGRPAGLQLMSAPGSDEKLLAWALQVERLLVDC</sequence>
<evidence type="ECO:0000313" key="2">
    <source>
        <dbReference type="EMBL" id="CUS52491.1"/>
    </source>
</evidence>
<dbReference type="AlphaFoldDB" id="A0A160TSZ0"/>
<name>A0A160TSZ0_9ZZZZ</name>
<keyword evidence="2" id="KW-0436">Ligase</keyword>
<dbReference type="InterPro" id="IPR023631">
    <property type="entry name" value="Amidase_dom"/>
</dbReference>
<dbReference type="GO" id="GO:0016740">
    <property type="term" value="F:transferase activity"/>
    <property type="evidence" value="ECO:0007669"/>
    <property type="project" value="UniProtKB-KW"/>
</dbReference>
<dbReference type="GO" id="GO:0050567">
    <property type="term" value="F:glutaminyl-tRNA synthase (glutamine-hydrolyzing) activity"/>
    <property type="evidence" value="ECO:0007669"/>
    <property type="project" value="UniProtKB-EC"/>
</dbReference>
<dbReference type="SUPFAM" id="SSF75304">
    <property type="entry name" value="Amidase signature (AS) enzymes"/>
    <property type="match status" value="1"/>
</dbReference>
<evidence type="ECO:0000259" key="1">
    <source>
        <dbReference type="Pfam" id="PF01425"/>
    </source>
</evidence>
<dbReference type="Gene3D" id="3.90.1300.10">
    <property type="entry name" value="Amidase signature (AS) domain"/>
    <property type="match status" value="1"/>
</dbReference>
<accession>A0A160TSZ0</accession>
<dbReference type="InterPro" id="IPR036928">
    <property type="entry name" value="AS_sf"/>
</dbReference>
<protein>
    <submittedName>
        <fullName evidence="2">Aspartyl-tRNA(Asn) amidotransferase subunit A @ Glutamyl-tRNA(Gln) amidotransferase subunit A</fullName>
        <ecNumber evidence="2">6.3.5.6</ecNumber>
        <ecNumber evidence="2">6.3.5.7</ecNumber>
    </submittedName>
</protein>
<gene>
    <name evidence="2" type="ORF">MGWOODY_XGa2603</name>
</gene>
<organism evidence="2">
    <name type="scientific">hydrothermal vent metagenome</name>
    <dbReference type="NCBI Taxonomy" id="652676"/>
    <lineage>
        <taxon>unclassified sequences</taxon>
        <taxon>metagenomes</taxon>
        <taxon>ecological metagenomes</taxon>
    </lineage>
</organism>
<feature type="domain" description="Amidase" evidence="1">
    <location>
        <begin position="27"/>
        <end position="422"/>
    </location>
</feature>
<dbReference type="InterPro" id="IPR000120">
    <property type="entry name" value="Amidase"/>
</dbReference>
<dbReference type="EC" id="6.3.5.7" evidence="2"/>